<evidence type="ECO:0000256" key="5">
    <source>
        <dbReference type="ARBA" id="ARBA00022679"/>
    </source>
</evidence>
<evidence type="ECO:0000256" key="8">
    <source>
        <dbReference type="ARBA" id="ARBA00050040"/>
    </source>
</evidence>
<comment type="caution">
    <text evidence="10">The sequence shown here is derived from an EMBL/GenBank/DDBJ whole genome shotgun (WGS) entry which is preliminary data.</text>
</comment>
<dbReference type="Proteomes" id="UP000321863">
    <property type="component" value="Unassembled WGS sequence"/>
</dbReference>
<gene>
    <name evidence="10" type="ORF">CHA01nite_02170</name>
</gene>
<comment type="cofactor">
    <cofactor evidence="1">
        <name>pyridoxal 5'-phosphate</name>
        <dbReference type="ChEBI" id="CHEBI:597326"/>
    </cofactor>
</comment>
<evidence type="ECO:0000256" key="4">
    <source>
        <dbReference type="ARBA" id="ARBA00022576"/>
    </source>
</evidence>
<evidence type="ECO:0000256" key="6">
    <source>
        <dbReference type="ARBA" id="ARBA00022898"/>
    </source>
</evidence>
<dbReference type="Gene3D" id="3.40.640.10">
    <property type="entry name" value="Type I PLP-dependent aspartate aminotransferase-like (Major domain)"/>
    <property type="match status" value="1"/>
</dbReference>
<dbReference type="NCBIfam" id="TIGR03251">
    <property type="entry name" value="LAT_fam"/>
    <property type="match status" value="1"/>
</dbReference>
<dbReference type="GO" id="GO:0009450">
    <property type="term" value="P:gamma-aminobutyric acid catabolic process"/>
    <property type="evidence" value="ECO:0007669"/>
    <property type="project" value="TreeGrafter"/>
</dbReference>
<dbReference type="Pfam" id="PF00202">
    <property type="entry name" value="Aminotran_3"/>
    <property type="match status" value="1"/>
</dbReference>
<protein>
    <recommendedName>
        <fullName evidence="8">L-lysine-epsilon aminotransferase</fullName>
        <ecNumber evidence="3">2.6.1.36</ecNumber>
    </recommendedName>
    <alternativeName>
        <fullName evidence="7">Lysine 6-aminotransferase</fullName>
    </alternativeName>
</protein>
<dbReference type="InterPro" id="IPR015422">
    <property type="entry name" value="PyrdxlP-dep_Trfase_small"/>
</dbReference>
<dbReference type="AlphaFoldDB" id="A0A511YGZ0"/>
<keyword evidence="4" id="KW-0032">Aminotransferase</keyword>
<keyword evidence="5" id="KW-0808">Transferase</keyword>
<dbReference type="EC" id="2.6.1.36" evidence="3"/>
<evidence type="ECO:0000256" key="3">
    <source>
        <dbReference type="ARBA" id="ARBA00013071"/>
    </source>
</evidence>
<dbReference type="PIRSF" id="PIRSF000521">
    <property type="entry name" value="Transaminase_4ab_Lys_Orn"/>
    <property type="match status" value="1"/>
</dbReference>
<sequence length="441" mass="50969">MQTTIDIQTKKVKETVGRHVLADGFDFVMDIEKSHGSWLYDKLTNREYLDMFSMFASASIGYNHPYLMEKSEWLGKMAVNKPTLADVYSEEYAHFLEVFERVAIPQELQYAFFIEGGAMAVENAMKACFDWKTRKNFEKGLDFEAGICIHFRQAFHGRSGYTLSLTNTSDPRKYQYFPMFSWPRILNPKLTFPVTEENLEETIKNERLALLNIEEAILMNPDKVACIIIEPIQAEGGDNHFRDEFFTGLRKICDQHEILLIFDEVQTGIGITGKMWGFEHFTAKPDIISFGKKTQVCGILANKEKFDQVPDNVFRESSRINSTFGGNFIDMLRFQLVMEVIEKENLVENARVVGEYLLEGLQNLQQKYPEKLSNARGRGLMCAIDLPTHEQRNHLRDELWKDGMIILACGDQTLRFRPHLNVTREEIQLALDKIENNINKI</sequence>
<evidence type="ECO:0000313" key="11">
    <source>
        <dbReference type="Proteomes" id="UP000321863"/>
    </source>
</evidence>
<dbReference type="InterPro" id="IPR015421">
    <property type="entry name" value="PyrdxlP-dep_Trfase_major"/>
</dbReference>
<name>A0A511YGZ0_9FLAO</name>
<dbReference type="EMBL" id="BJYJ01000001">
    <property type="protein sequence ID" value="GEN74477.1"/>
    <property type="molecule type" value="Genomic_DNA"/>
</dbReference>
<dbReference type="OrthoDB" id="9801052at2"/>
<dbReference type="PANTHER" id="PTHR43206:SF2">
    <property type="entry name" value="4-AMINOBUTYRATE AMINOTRANSFERASE GABT"/>
    <property type="match status" value="1"/>
</dbReference>
<dbReference type="Gene3D" id="3.90.1150.10">
    <property type="entry name" value="Aspartate Aminotransferase, domain 1"/>
    <property type="match status" value="1"/>
</dbReference>
<dbReference type="GO" id="GO:0017000">
    <property type="term" value="P:antibiotic biosynthetic process"/>
    <property type="evidence" value="ECO:0007669"/>
    <property type="project" value="InterPro"/>
</dbReference>
<dbReference type="InterPro" id="IPR017657">
    <property type="entry name" value="L-lysine_6-transaminase"/>
</dbReference>
<evidence type="ECO:0000256" key="1">
    <source>
        <dbReference type="ARBA" id="ARBA00001933"/>
    </source>
</evidence>
<keyword evidence="6 9" id="KW-0663">Pyridoxal phosphate</keyword>
<dbReference type="InterPro" id="IPR015424">
    <property type="entry name" value="PyrdxlP-dep_Trfase"/>
</dbReference>
<dbReference type="RefSeq" id="WP_146939375.1">
    <property type="nucleotide sequence ID" value="NZ_BJYJ01000001.1"/>
</dbReference>
<comment type="similarity">
    <text evidence="2 9">Belongs to the class-III pyridoxal-phosphate-dependent aminotransferase family.</text>
</comment>
<reference evidence="10 11" key="1">
    <citation type="submission" date="2019-07" db="EMBL/GenBank/DDBJ databases">
        <title>Whole genome shotgun sequence of Chryseobacterium hagamense NBRC 105253.</title>
        <authorList>
            <person name="Hosoyama A."/>
            <person name="Uohara A."/>
            <person name="Ohji S."/>
            <person name="Ichikawa N."/>
        </authorList>
    </citation>
    <scope>NUCLEOTIDE SEQUENCE [LARGE SCALE GENOMIC DNA]</scope>
    <source>
        <strain evidence="10 11">NBRC 105253</strain>
    </source>
</reference>
<keyword evidence="11" id="KW-1185">Reference proteome</keyword>
<evidence type="ECO:0000256" key="7">
    <source>
        <dbReference type="ARBA" id="ARBA00030921"/>
    </source>
</evidence>
<proteinExistence type="inferred from homology"/>
<dbReference type="SUPFAM" id="SSF53383">
    <property type="entry name" value="PLP-dependent transferases"/>
    <property type="match status" value="1"/>
</dbReference>
<dbReference type="GO" id="GO:0045484">
    <property type="term" value="F:L-lysine 6-transaminase activity"/>
    <property type="evidence" value="ECO:0007669"/>
    <property type="project" value="UniProtKB-EC"/>
</dbReference>
<accession>A0A511YGZ0</accession>
<evidence type="ECO:0000256" key="2">
    <source>
        <dbReference type="ARBA" id="ARBA00008954"/>
    </source>
</evidence>
<evidence type="ECO:0000313" key="10">
    <source>
        <dbReference type="EMBL" id="GEN74477.1"/>
    </source>
</evidence>
<dbReference type="CDD" id="cd00610">
    <property type="entry name" value="OAT_like"/>
    <property type="match status" value="1"/>
</dbReference>
<evidence type="ECO:0000256" key="9">
    <source>
        <dbReference type="RuleBase" id="RU003560"/>
    </source>
</evidence>
<dbReference type="InterPro" id="IPR005814">
    <property type="entry name" value="Aminotrans_3"/>
</dbReference>
<dbReference type="PANTHER" id="PTHR43206">
    <property type="entry name" value="AMINOTRANSFERASE"/>
    <property type="match status" value="1"/>
</dbReference>
<dbReference type="GO" id="GO:0030170">
    <property type="term" value="F:pyridoxal phosphate binding"/>
    <property type="evidence" value="ECO:0007669"/>
    <property type="project" value="InterPro"/>
</dbReference>
<organism evidence="10 11">
    <name type="scientific">Chryseobacterium hagamense</name>
    <dbReference type="NCBI Taxonomy" id="395935"/>
    <lineage>
        <taxon>Bacteria</taxon>
        <taxon>Pseudomonadati</taxon>
        <taxon>Bacteroidota</taxon>
        <taxon>Flavobacteriia</taxon>
        <taxon>Flavobacteriales</taxon>
        <taxon>Weeksellaceae</taxon>
        <taxon>Chryseobacterium group</taxon>
        <taxon>Chryseobacterium</taxon>
    </lineage>
</organism>